<name>A0ABR2SVR2_9ROSI</name>
<evidence type="ECO:0008006" key="3">
    <source>
        <dbReference type="Google" id="ProtNLM"/>
    </source>
</evidence>
<organism evidence="1 2">
    <name type="scientific">Hibiscus sabdariffa</name>
    <name type="common">roselle</name>
    <dbReference type="NCBI Taxonomy" id="183260"/>
    <lineage>
        <taxon>Eukaryota</taxon>
        <taxon>Viridiplantae</taxon>
        <taxon>Streptophyta</taxon>
        <taxon>Embryophyta</taxon>
        <taxon>Tracheophyta</taxon>
        <taxon>Spermatophyta</taxon>
        <taxon>Magnoliopsida</taxon>
        <taxon>eudicotyledons</taxon>
        <taxon>Gunneridae</taxon>
        <taxon>Pentapetalae</taxon>
        <taxon>rosids</taxon>
        <taxon>malvids</taxon>
        <taxon>Malvales</taxon>
        <taxon>Malvaceae</taxon>
        <taxon>Malvoideae</taxon>
        <taxon>Hibiscus</taxon>
    </lineage>
</organism>
<proteinExistence type="predicted"/>
<dbReference type="EMBL" id="JBBPBN010000011">
    <property type="protein sequence ID" value="KAK9029032.1"/>
    <property type="molecule type" value="Genomic_DNA"/>
</dbReference>
<keyword evidence="2" id="KW-1185">Reference proteome</keyword>
<accession>A0ABR2SVR2</accession>
<sequence>MLFQIATLAALIPYAPLPSPLSSAASVTLPTSQDRQSRAPASLYISIGPASRGRLPNVTMKRLTPFAAAVAPVPVALDEVDESSGAGDGGETVVMGASVVEAMVRCLVGEGG</sequence>
<evidence type="ECO:0000313" key="1">
    <source>
        <dbReference type="EMBL" id="KAK9029032.1"/>
    </source>
</evidence>
<comment type="caution">
    <text evidence="1">The sequence shown here is derived from an EMBL/GenBank/DDBJ whole genome shotgun (WGS) entry which is preliminary data.</text>
</comment>
<protein>
    <recommendedName>
        <fullName evidence="3">Secreted protein</fullName>
    </recommendedName>
</protein>
<evidence type="ECO:0000313" key="2">
    <source>
        <dbReference type="Proteomes" id="UP001396334"/>
    </source>
</evidence>
<dbReference type="Proteomes" id="UP001396334">
    <property type="component" value="Unassembled WGS sequence"/>
</dbReference>
<gene>
    <name evidence="1" type="ORF">V6N11_026161</name>
</gene>
<reference evidence="1 2" key="1">
    <citation type="journal article" date="2024" name="G3 (Bethesda)">
        <title>Genome assembly of Hibiscus sabdariffa L. provides insights into metabolisms of medicinal natural products.</title>
        <authorList>
            <person name="Kim T."/>
        </authorList>
    </citation>
    <scope>NUCLEOTIDE SEQUENCE [LARGE SCALE GENOMIC DNA]</scope>
    <source>
        <strain evidence="1">TK-2024</strain>
        <tissue evidence="1">Old leaves</tissue>
    </source>
</reference>